<dbReference type="VEuPathDB" id="PlasmoDB:C922_04172"/>
<feature type="compositionally biased region" description="Basic and acidic residues" evidence="2">
    <location>
        <begin position="346"/>
        <end position="362"/>
    </location>
</feature>
<gene>
    <name evidence="3" type="ORF">C922_04172</name>
</gene>
<dbReference type="OrthoDB" id="8918678at2759"/>
<keyword evidence="1" id="KW-0175">Coiled coil</keyword>
<feature type="region of interest" description="Disordered" evidence="2">
    <location>
        <begin position="922"/>
        <end position="942"/>
    </location>
</feature>
<feature type="compositionally biased region" description="Pro residues" evidence="2">
    <location>
        <begin position="380"/>
        <end position="389"/>
    </location>
</feature>
<dbReference type="Proteomes" id="UP000030640">
    <property type="component" value="Unassembled WGS sequence"/>
</dbReference>
<feature type="region of interest" description="Disordered" evidence="2">
    <location>
        <begin position="1271"/>
        <end position="1290"/>
    </location>
</feature>
<dbReference type="PANTHER" id="PTHR18871">
    <property type="entry name" value="CENTROSOMAL PROTEIN OF 112 KDA"/>
    <property type="match status" value="1"/>
</dbReference>
<evidence type="ECO:0000313" key="4">
    <source>
        <dbReference type="Proteomes" id="UP000030640"/>
    </source>
</evidence>
<proteinExistence type="predicted"/>
<accession>W6ZX94</accession>
<dbReference type="EMBL" id="KI965479">
    <property type="protein sequence ID" value="EUD65432.1"/>
    <property type="molecule type" value="Genomic_DNA"/>
</dbReference>
<reference evidence="3 4" key="1">
    <citation type="submission" date="2013-02" db="EMBL/GenBank/DDBJ databases">
        <title>The Genome Sequence of Plasmodium inui San Antonio 1.</title>
        <authorList>
            <consortium name="The Broad Institute Genome Sequencing Platform"/>
            <consortium name="The Broad Institute Genome Sequencing Center for Infectious Disease"/>
            <person name="Neafsey D."/>
            <person name="Cheeseman I."/>
            <person name="Volkman S."/>
            <person name="Adams J."/>
            <person name="Walker B."/>
            <person name="Young S.K."/>
            <person name="Zeng Q."/>
            <person name="Gargeya S."/>
            <person name="Fitzgerald M."/>
            <person name="Haas B."/>
            <person name="Abouelleil A."/>
            <person name="Alvarado L."/>
            <person name="Arachchi H.M."/>
            <person name="Berlin A.M."/>
            <person name="Chapman S.B."/>
            <person name="Dewar J."/>
            <person name="Goldberg J."/>
            <person name="Griggs A."/>
            <person name="Gujja S."/>
            <person name="Hansen M."/>
            <person name="Howarth C."/>
            <person name="Imamovic A."/>
            <person name="Larimer J."/>
            <person name="McCowan C."/>
            <person name="Murphy C."/>
            <person name="Neiman D."/>
            <person name="Pearson M."/>
            <person name="Priest M."/>
            <person name="Roberts A."/>
            <person name="Saif S."/>
            <person name="Shea T."/>
            <person name="Sisk P."/>
            <person name="Sykes S."/>
            <person name="Wortman J."/>
            <person name="Nusbaum C."/>
            <person name="Birren B."/>
        </authorList>
    </citation>
    <scope>NUCLEOTIDE SEQUENCE [LARGE SCALE GENOMIC DNA]</scope>
    <source>
        <strain evidence="3 4">San Antonio 1</strain>
    </source>
</reference>
<feature type="compositionally biased region" description="Basic and acidic residues" evidence="2">
    <location>
        <begin position="1271"/>
        <end position="1284"/>
    </location>
</feature>
<feature type="coiled-coil region" evidence="1">
    <location>
        <begin position="553"/>
        <end position="583"/>
    </location>
</feature>
<evidence type="ECO:0008006" key="5">
    <source>
        <dbReference type="Google" id="ProtNLM"/>
    </source>
</evidence>
<feature type="compositionally biased region" description="Polar residues" evidence="2">
    <location>
        <begin position="308"/>
        <end position="320"/>
    </location>
</feature>
<feature type="region of interest" description="Disordered" evidence="2">
    <location>
        <begin position="189"/>
        <end position="389"/>
    </location>
</feature>
<evidence type="ECO:0000256" key="2">
    <source>
        <dbReference type="SAM" id="MobiDB-lite"/>
    </source>
</evidence>
<feature type="compositionally biased region" description="Basic and acidic residues" evidence="2">
    <location>
        <begin position="923"/>
        <end position="942"/>
    </location>
</feature>
<feature type="compositionally biased region" description="Polar residues" evidence="2">
    <location>
        <begin position="250"/>
        <end position="267"/>
    </location>
</feature>
<feature type="compositionally biased region" description="Basic and acidic residues" evidence="2">
    <location>
        <begin position="189"/>
        <end position="201"/>
    </location>
</feature>
<evidence type="ECO:0000313" key="3">
    <source>
        <dbReference type="EMBL" id="EUD65432.1"/>
    </source>
</evidence>
<dbReference type="InterPro" id="IPR055310">
    <property type="entry name" value="CEP112"/>
</dbReference>
<name>W6ZX94_9APIC</name>
<evidence type="ECO:0000256" key="1">
    <source>
        <dbReference type="SAM" id="Coils"/>
    </source>
</evidence>
<dbReference type="PANTHER" id="PTHR18871:SF2">
    <property type="entry name" value="CENTROSOMAL PROTEIN OF 112 KDA"/>
    <property type="match status" value="1"/>
</dbReference>
<feature type="compositionally biased region" description="Low complexity" evidence="2">
    <location>
        <begin position="288"/>
        <end position="299"/>
    </location>
</feature>
<organism evidence="3 4">
    <name type="scientific">Plasmodium inui San Antonio 1</name>
    <dbReference type="NCBI Taxonomy" id="1237626"/>
    <lineage>
        <taxon>Eukaryota</taxon>
        <taxon>Sar</taxon>
        <taxon>Alveolata</taxon>
        <taxon>Apicomplexa</taxon>
        <taxon>Aconoidasida</taxon>
        <taxon>Haemosporida</taxon>
        <taxon>Plasmodiidae</taxon>
        <taxon>Plasmodium</taxon>
        <taxon>Plasmodium (Plasmodium)</taxon>
    </lineage>
</organism>
<keyword evidence="4" id="KW-1185">Reference proteome</keyword>
<protein>
    <recommendedName>
        <fullName evidence="5">Liver stage antigen</fullName>
    </recommendedName>
</protein>
<dbReference type="RefSeq" id="XP_008817979.1">
    <property type="nucleotide sequence ID" value="XM_008819757.1"/>
</dbReference>
<feature type="coiled-coil region" evidence="1">
    <location>
        <begin position="676"/>
        <end position="764"/>
    </location>
</feature>
<dbReference type="GeneID" id="20039446"/>
<sequence>MSNKKKFEEKNCSFNADPWLAPLSLLLSTLFCERGAPRRNIGSFWSFIKSKKNDDNESKPTVAHLGEENKFYFNKELKRWVISGEEDKVENEEKVTAPPKMSTLQNASQGYRSLMQQNKTRSARTIYAEIPGLKTIKKKSTQMQGGIVSPYMMDSAKNELSSNTTDENRSEPFGSNMFIPCVKVQEKKHVDGKSPLDKNESDAELEANPKLGGKGEGEIIKDTVDDTGLGNRATEIIPSGGSKMKRDSTDQLNQINGKDSKQDSNIIPSGEKSIFIPKVQMDCESKGNLSRESFFNSNRSNDRRRSIQDSYARNGVSSESLPKGHELKGGFDSFNHPNGVINIPPKEGRSDHMASSIKREDQSSSFYGNIGLGSNEGKGTPPPLSRGPPPVVPPMGVPPMGGAVKPVYFERLDRGDTKFATMPNGTYNGRAMEGAQTRAPHLGPNGRDTWSKSNDDMVRSIPVIPPPNMYPNKAVVEEDENVIANPVSEQNEKAPSMSDNYPGGFFPKKEKELIEHFLTALNESLTKEDEGFKCRLQEEAEKLHSIAEEGSALDTLYRKISRLRSIKEESEEEEALIASHLDEGGNTTQCREAEAEEQSKLNNILHLIDSKNKKIKKEMETFVNAYNQLRKVKMKNEEIIRMYKKREKKNLNMLKEMEEKDRRRSASFNKKEKKYQEEIMEKQKNLQLEIMNREKELEKVMREHQVSLRMKEEELETLRGKGVALKEEMKKVESEAERKVSMLKDEFEARRIKEMDELANQQREVTKGAMEEEVRGELRGELRSELRHEVMADLRSELRHEVMADLRSDLRDEVMTDLRTELKDEVMGKLRTELMDETAGDLEKAKKIAEDNFNSKLEKYKEKMEENKNDFINNLIIQKNGEVEALRCQMEKMKNEEICQLKEEQQRELNEHMEQMRQSLLEEEQKHQQQMEELRRECHSQKSREIEALRGEVSRREEELERLARLEKQLSEEHEEKLAQLENSHEERLAQLENSHEERLAQLHSEIDRLHTEMNHMAKEKRHLELNVALLKEEKENAINRNQNLEDNLKNNEEIHNRRVNLLQEQKDKLEKEIKEIVQNKTKESEQIREKFADLLQAEINRIKKESEQKVHTYVKQYEEMSEEYETKKKEFSDLLEKANNNNKDLNKKYEENVIKINEYEGMIKMLENQTEQMVRNKIEELNEEFEKKKEIFEKEKKELLQNCVHLEESHKKIKQQLENEINLAIQENEENIVRITNTYESRVHEMEKRCELLMSQCSELKMKNDEMMESFSREKAQRQRSMERLSSVNDQLATQNDQLATQNDQLSDNLNEVKNELSTLQGKYEQVASQNAHLKSSEEEQKRLSHRLSDLKNINRDLLRVTEKERELNVKNVNIIKSLQEQIKEQTNLYKEYTDELKDEIDKLKRVTESESNSSLSQLFNENKKLKLQNEVITTKSETMSAALDTLTKRLSFIEASIRDKDYGQEVIRRADELQ</sequence>
<feature type="compositionally biased region" description="Basic and acidic residues" evidence="2">
    <location>
        <begin position="213"/>
        <end position="224"/>
    </location>
</feature>